<evidence type="ECO:0000256" key="1">
    <source>
        <dbReference type="ARBA" id="ARBA00023125"/>
    </source>
</evidence>
<comment type="caution">
    <text evidence="4">The sequence shown here is derived from an EMBL/GenBank/DDBJ whole genome shotgun (WGS) entry which is preliminary data.</text>
</comment>
<dbReference type="PANTHER" id="PTHR43479">
    <property type="entry name" value="ACREF/ENVCD OPERON REPRESSOR-RELATED"/>
    <property type="match status" value="1"/>
</dbReference>
<proteinExistence type="predicted"/>
<accession>A0ABP8P698</accession>
<dbReference type="InterPro" id="IPR009057">
    <property type="entry name" value="Homeodomain-like_sf"/>
</dbReference>
<name>A0ABP8P698_9ACTN</name>
<feature type="DNA-binding region" description="H-T-H motif" evidence="2">
    <location>
        <begin position="38"/>
        <end position="57"/>
    </location>
</feature>
<evidence type="ECO:0000313" key="5">
    <source>
        <dbReference type="Proteomes" id="UP001500503"/>
    </source>
</evidence>
<keyword evidence="1 2" id="KW-0238">DNA-binding</keyword>
<dbReference type="RefSeq" id="WP_345455586.1">
    <property type="nucleotide sequence ID" value="NZ_BAABHF010000002.1"/>
</dbReference>
<dbReference type="PROSITE" id="PS50977">
    <property type="entry name" value="HTH_TETR_2"/>
    <property type="match status" value="1"/>
</dbReference>
<dbReference type="Pfam" id="PF00440">
    <property type="entry name" value="TetR_N"/>
    <property type="match status" value="1"/>
</dbReference>
<dbReference type="Proteomes" id="UP001500503">
    <property type="component" value="Unassembled WGS sequence"/>
</dbReference>
<keyword evidence="5" id="KW-1185">Reference proteome</keyword>
<dbReference type="EMBL" id="BAABHF010000002">
    <property type="protein sequence ID" value="GAA4481421.1"/>
    <property type="molecule type" value="Genomic_DNA"/>
</dbReference>
<gene>
    <name evidence="4" type="ORF">GCM10023191_000330</name>
</gene>
<dbReference type="PANTHER" id="PTHR43479:SF7">
    <property type="entry name" value="TETR-FAMILY TRANSCRIPTIONAL REGULATOR"/>
    <property type="match status" value="1"/>
</dbReference>
<organism evidence="4 5">
    <name type="scientific">Actinoallomurus oryzae</name>
    <dbReference type="NCBI Taxonomy" id="502180"/>
    <lineage>
        <taxon>Bacteria</taxon>
        <taxon>Bacillati</taxon>
        <taxon>Actinomycetota</taxon>
        <taxon>Actinomycetes</taxon>
        <taxon>Streptosporangiales</taxon>
        <taxon>Thermomonosporaceae</taxon>
        <taxon>Actinoallomurus</taxon>
    </lineage>
</organism>
<evidence type="ECO:0000256" key="2">
    <source>
        <dbReference type="PROSITE-ProRule" id="PRU00335"/>
    </source>
</evidence>
<dbReference type="Gene3D" id="1.10.357.10">
    <property type="entry name" value="Tetracycline Repressor, domain 2"/>
    <property type="match status" value="1"/>
</dbReference>
<feature type="domain" description="HTH tetR-type" evidence="3">
    <location>
        <begin position="15"/>
        <end position="75"/>
    </location>
</feature>
<protein>
    <submittedName>
        <fullName evidence="4">TetR/AcrR family transcriptional regulator</fullName>
    </submittedName>
</protein>
<dbReference type="InterPro" id="IPR050624">
    <property type="entry name" value="HTH-type_Tx_Regulator"/>
</dbReference>
<dbReference type="InterPro" id="IPR001647">
    <property type="entry name" value="HTH_TetR"/>
</dbReference>
<evidence type="ECO:0000259" key="3">
    <source>
        <dbReference type="PROSITE" id="PS50977"/>
    </source>
</evidence>
<dbReference type="SUPFAM" id="SSF46689">
    <property type="entry name" value="Homeodomain-like"/>
    <property type="match status" value="1"/>
</dbReference>
<evidence type="ECO:0000313" key="4">
    <source>
        <dbReference type="EMBL" id="GAA4481421.1"/>
    </source>
</evidence>
<sequence length="186" mass="21125">MSQPNVPSQDNVRVRRTRKLLREALVELVEERGFDRITVGEITSRAMVSRAAFYRNYRDKYHLVEQIFDEAMAELRGTMGGDERPSGERWVGFFEHVGAYRRLYGALLGRRGSPWFADRMRAALAAMTTEHFADDDPRALVPSVLSAMFVQTITWWLEHGQAMPPREIAGRSARLAAAVIAEADRA</sequence>
<reference evidence="5" key="1">
    <citation type="journal article" date="2019" name="Int. J. Syst. Evol. Microbiol.">
        <title>The Global Catalogue of Microorganisms (GCM) 10K type strain sequencing project: providing services to taxonomists for standard genome sequencing and annotation.</title>
        <authorList>
            <consortium name="The Broad Institute Genomics Platform"/>
            <consortium name="The Broad Institute Genome Sequencing Center for Infectious Disease"/>
            <person name="Wu L."/>
            <person name="Ma J."/>
        </authorList>
    </citation>
    <scope>NUCLEOTIDE SEQUENCE [LARGE SCALE GENOMIC DNA]</scope>
    <source>
        <strain evidence="5">JCM 17933</strain>
    </source>
</reference>